<dbReference type="AlphaFoldDB" id="A0A3B0ME07"/>
<accession>A0A3B0ME07</accession>
<organism evidence="1 2">
    <name type="scientific">Roseinatronobacter ekhonensis</name>
    <dbReference type="NCBI Taxonomy" id="254356"/>
    <lineage>
        <taxon>Bacteria</taxon>
        <taxon>Pseudomonadati</taxon>
        <taxon>Pseudomonadota</taxon>
        <taxon>Alphaproteobacteria</taxon>
        <taxon>Rhodobacterales</taxon>
        <taxon>Paracoccaceae</taxon>
        <taxon>Roseinatronobacter</taxon>
    </lineage>
</organism>
<keyword evidence="2" id="KW-1185">Reference proteome</keyword>
<protein>
    <submittedName>
        <fullName evidence="1">Uncharacterized protein</fullName>
    </submittedName>
</protein>
<reference evidence="2" key="1">
    <citation type="submission" date="2018-08" db="EMBL/GenBank/DDBJ databases">
        <authorList>
            <person name="Rodrigo-Torres L."/>
            <person name="Arahal R. D."/>
            <person name="Lucena T."/>
        </authorList>
    </citation>
    <scope>NUCLEOTIDE SEQUENCE [LARGE SCALE GENOMIC DNA]</scope>
    <source>
        <strain evidence="2">CECT 7235</strain>
    </source>
</reference>
<evidence type="ECO:0000313" key="2">
    <source>
        <dbReference type="Proteomes" id="UP000272908"/>
    </source>
</evidence>
<dbReference type="Proteomes" id="UP000272908">
    <property type="component" value="Unassembled WGS sequence"/>
</dbReference>
<evidence type="ECO:0000313" key="1">
    <source>
        <dbReference type="EMBL" id="SUZ34101.1"/>
    </source>
</evidence>
<dbReference type="EMBL" id="UIHC01000141">
    <property type="protein sequence ID" value="SUZ34101.1"/>
    <property type="molecule type" value="Genomic_DNA"/>
</dbReference>
<proteinExistence type="predicted"/>
<gene>
    <name evidence="1" type="ORF">ROE7235_03883</name>
</gene>
<name>A0A3B0ME07_9RHOB</name>
<sequence>MCGQRADIEQHHTGHHPADCTDQSLISICPVADFHSDWDDPFGQIIKNRVEPTPDHDLHELDRAQHPVDISTRIVHHAGRDFGCCAGFAQAFDVILERANSGFGHQDIRSACRFHAENNSVQLGAGSIPHSVHCRVHLGQNFGKRPHIAVGIGDRHAQIIQRAARVGRRRGKARQDRAQGGATFLTGQAPISQQTGHARGCFEFYAKTRSNRRGIGHGQAKAL</sequence>